<proteinExistence type="inferred from homology"/>
<reference evidence="7" key="1">
    <citation type="submission" date="2020-12" db="EMBL/GenBank/DDBJ databases">
        <title>Metabolic potential, ecology and presence of endohyphal bacteria is reflected in genomic diversity of Mucoromycotina.</title>
        <authorList>
            <person name="Muszewska A."/>
            <person name="Okrasinska A."/>
            <person name="Steczkiewicz K."/>
            <person name="Drgas O."/>
            <person name="Orlowska M."/>
            <person name="Perlinska-Lenart U."/>
            <person name="Aleksandrzak-Piekarczyk T."/>
            <person name="Szatraj K."/>
            <person name="Zielenkiewicz U."/>
            <person name="Pilsyk S."/>
            <person name="Malc E."/>
            <person name="Mieczkowski P."/>
            <person name="Kruszewska J.S."/>
            <person name="Biernat P."/>
            <person name="Pawlowska J."/>
        </authorList>
    </citation>
    <scope>NUCLEOTIDE SEQUENCE</scope>
    <source>
        <strain evidence="7">WA0000067209</strain>
    </source>
</reference>
<evidence type="ECO:0000256" key="1">
    <source>
        <dbReference type="ARBA" id="ARBA00022452"/>
    </source>
</evidence>
<evidence type="ECO:0000313" key="8">
    <source>
        <dbReference type="Proteomes" id="UP000654370"/>
    </source>
</evidence>
<evidence type="ECO:0000256" key="3">
    <source>
        <dbReference type="ARBA" id="ARBA00022787"/>
    </source>
</evidence>
<keyword evidence="8" id="KW-1185">Reference proteome</keyword>
<dbReference type="GO" id="GO:0051654">
    <property type="term" value="P:establishment of mitochondrion localization"/>
    <property type="evidence" value="ECO:0007669"/>
    <property type="project" value="TreeGrafter"/>
</dbReference>
<keyword evidence="1 6" id="KW-1134">Transmembrane beta strand</keyword>
<dbReference type="Proteomes" id="UP000654370">
    <property type="component" value="Unassembled WGS sequence"/>
</dbReference>
<keyword evidence="3 6" id="KW-1000">Mitochondrion outer membrane</keyword>
<keyword evidence="2 6" id="KW-0812">Transmembrane</keyword>
<keyword evidence="4 6" id="KW-0496">Mitochondrion</keyword>
<name>A0A8H7PHY5_MORIS</name>
<dbReference type="AlphaFoldDB" id="A0A8H7PHY5"/>
<evidence type="ECO:0000256" key="2">
    <source>
        <dbReference type="ARBA" id="ARBA00022692"/>
    </source>
</evidence>
<dbReference type="Gene3D" id="2.40.160.10">
    <property type="entry name" value="Porin"/>
    <property type="match status" value="1"/>
</dbReference>
<dbReference type="InterPro" id="IPR023614">
    <property type="entry name" value="Porin_dom_sf"/>
</dbReference>
<evidence type="ECO:0000256" key="4">
    <source>
        <dbReference type="ARBA" id="ARBA00023128"/>
    </source>
</evidence>
<organism evidence="7 8">
    <name type="scientific">Mortierella isabellina</name>
    <name type="common">Filamentous fungus</name>
    <name type="synonym">Umbelopsis isabellina</name>
    <dbReference type="NCBI Taxonomy" id="91625"/>
    <lineage>
        <taxon>Eukaryota</taxon>
        <taxon>Fungi</taxon>
        <taxon>Fungi incertae sedis</taxon>
        <taxon>Mucoromycota</taxon>
        <taxon>Mucoromycotina</taxon>
        <taxon>Umbelopsidomycetes</taxon>
        <taxon>Umbelopsidales</taxon>
        <taxon>Umbelopsidaceae</taxon>
        <taxon>Umbelopsis</taxon>
    </lineage>
</organism>
<dbReference type="GO" id="GO:0045040">
    <property type="term" value="P:protein insertion into mitochondrial outer membrane"/>
    <property type="evidence" value="ECO:0007669"/>
    <property type="project" value="UniProtKB-UniRule"/>
</dbReference>
<comment type="caution">
    <text evidence="7">The sequence shown here is derived from an EMBL/GenBank/DDBJ whole genome shotgun (WGS) entry which is preliminary data.</text>
</comment>
<evidence type="ECO:0000256" key="6">
    <source>
        <dbReference type="HAMAP-Rule" id="MF_03102"/>
    </source>
</evidence>
<dbReference type="GO" id="GO:0070096">
    <property type="term" value="P:mitochondrial outer membrane translocase complex assembly"/>
    <property type="evidence" value="ECO:0007669"/>
    <property type="project" value="UniProtKB-UniRule"/>
</dbReference>
<dbReference type="PANTHER" id="PTHR28035">
    <property type="entry name" value="MITOCHONDRIAL DISTRIBUTION AND MORPHOLOGY PROTEIN 10"/>
    <property type="match status" value="1"/>
</dbReference>
<dbReference type="GO" id="GO:0032865">
    <property type="term" value="C:ERMES complex"/>
    <property type="evidence" value="ECO:0007669"/>
    <property type="project" value="UniProtKB-UniRule"/>
</dbReference>
<comment type="similarity">
    <text evidence="6">Belongs to the MDM10 family.</text>
</comment>
<dbReference type="GO" id="GO:1990456">
    <property type="term" value="P:mitochondrion-endoplasmic reticulum membrane tethering"/>
    <property type="evidence" value="ECO:0007669"/>
    <property type="project" value="UniProtKB-UniRule"/>
</dbReference>
<keyword evidence="5 6" id="KW-0472">Membrane</keyword>
<dbReference type="PANTHER" id="PTHR28035:SF1">
    <property type="entry name" value="MITOCHONDRIAL DISTRIBUTION AND MORPHOLOGY PROTEIN 10"/>
    <property type="match status" value="1"/>
</dbReference>
<comment type="domain">
    <text evidence="6">Lacks alpha-helical transmembrane segments, suggesting that it resides in the membrane via beta-sheet conformations similar to those predicted for other outer membrane proteins and porin.</text>
</comment>
<dbReference type="EMBL" id="JAEPQZ010000014">
    <property type="protein sequence ID" value="KAG2173581.1"/>
    <property type="molecule type" value="Genomic_DNA"/>
</dbReference>
<comment type="function">
    <text evidence="6">Component of the ERMES/MDM complex, which serves as a molecular tether to connect the endoplasmic reticulum and mitochondria. Components of this complex are involved in the control of mitochondrial shape and protein biogenesis and may function in phospholipid exchange. MDM10 is involved in the late assembly steps of the general translocase of the mitochondrial outer membrane (TOM complex). Functions in the TOM40-specific route of the assembly of outer membrane beta-barrel proteins, including the association of TOM40 with the receptor TOM22 and small TOM proteins. Can associate with the SAM(core) complex as well as the MDM12-MMM1 complex, both involved in late steps of the major beta-barrel assembly pathway, that is responsible for biogenesis of all outer membrane beta-barrel proteins. May act as a switch that shuttles between both complexes and channels precursor proteins into the TOM40-specific pathway. Plays a role in mitochondrial morphology and in the inheritance of mitochondria.</text>
</comment>
<comment type="subunit">
    <text evidence="6">Component of the ER-mitochondria encounter structure (ERMES) or MDM complex, composed of MMM1, MDM10, MDM12 and MDM34. Associates with the mitochondrial outer membrane sorting assembly machinery SAM(core) complex.</text>
</comment>
<dbReference type="HAMAP" id="MF_03102">
    <property type="entry name" value="Mdm10"/>
    <property type="match status" value="1"/>
</dbReference>
<gene>
    <name evidence="6" type="primary">MDM10</name>
    <name evidence="7" type="ORF">INT43_004999</name>
</gene>
<comment type="subcellular location">
    <subcellularLocation>
        <location evidence="6">Mitochondrion outer membrane</location>
        <topology evidence="6">Multi-pass membrane protein</topology>
    </subcellularLocation>
    <text evidence="6">The ERMES/MDM complex localizes to a few discrete foci (around 10 per single cell), that represent mitochondria-endoplasmic reticulum junctions. These foci are often found next to mtDNA nucleoids.</text>
</comment>
<dbReference type="GO" id="GO:0015914">
    <property type="term" value="P:phospholipid transport"/>
    <property type="evidence" value="ECO:0007669"/>
    <property type="project" value="TreeGrafter"/>
</dbReference>
<evidence type="ECO:0000256" key="5">
    <source>
        <dbReference type="ARBA" id="ARBA00023136"/>
    </source>
</evidence>
<dbReference type="Pfam" id="PF12519">
    <property type="entry name" value="MDM10"/>
    <property type="match status" value="1"/>
</dbReference>
<sequence length="378" mass="42638">MYDFMEYCLRRYYRASGWNENNQYSNLCSWSRSLLDFSVPHGISMVMSKLPTPVFKPSYTIDAFPSLNGNIGYLYTSRALDVDTSATVDFKDTLARIRPYQPITPYRPDHAQDYLIYGRMFLPGGNLEAVYSRRISETTQYVITAFNDPRKLGSALVSLQLQRDTGRHCTEFSYTTDDGLLGLRALYNFGHDRFASGQWSAGAELYYGILDKSGGFSTGLRYQTVPFTYAPPISITYTLNPIVGHMSTAYVAQVSDELVLCSRFEFSIYSYESDLALGFEWRSKHDSVAKMKLASDVKSVEQHMAEQNKTIVSDVVEQTEKVARLEGLVKASLGFSKGLALMWEGRFKNVLFSLGLTADLSSRTNPVKTVGLELQYFA</sequence>
<accession>A0A8H7PHY5</accession>
<dbReference type="OrthoDB" id="2103793at2759"/>
<dbReference type="GO" id="GO:0001401">
    <property type="term" value="C:SAM complex"/>
    <property type="evidence" value="ECO:0007669"/>
    <property type="project" value="TreeGrafter"/>
</dbReference>
<dbReference type="InterPro" id="IPR027539">
    <property type="entry name" value="Mdm10"/>
</dbReference>
<evidence type="ECO:0000313" key="7">
    <source>
        <dbReference type="EMBL" id="KAG2173581.1"/>
    </source>
</evidence>
<protein>
    <recommendedName>
        <fullName evidence="6">Mitochondrial distribution and morphology protein 10</fullName>
    </recommendedName>
    <alternativeName>
        <fullName evidence="6">Mitochondrial inheritance component MDM10</fullName>
    </alternativeName>
</protein>